<reference evidence="2 3" key="1">
    <citation type="submission" date="2018-04" db="EMBL/GenBank/DDBJ databases">
        <title>Novel Campyloabacter and Helicobacter Species and Strains.</title>
        <authorList>
            <person name="Mannion A.J."/>
            <person name="Shen Z."/>
            <person name="Fox J.G."/>
        </authorList>
    </citation>
    <scope>NUCLEOTIDE SEQUENCE [LARGE SCALE GENOMIC DNA]</scope>
    <source>
        <strain evidence="2 3">MIT 97-5075</strain>
    </source>
</reference>
<dbReference type="RefSeq" id="WP_104763478.1">
    <property type="nucleotide sequence ID" value="NZ_FZPM01000025.1"/>
</dbReference>
<name>A0A3D8IXL9_9HELI</name>
<dbReference type="Proteomes" id="UP000256424">
    <property type="component" value="Unassembled WGS sequence"/>
</dbReference>
<organism evidence="2 3">
    <name type="scientific">Helicobacter aurati</name>
    <dbReference type="NCBI Taxonomy" id="137778"/>
    <lineage>
        <taxon>Bacteria</taxon>
        <taxon>Pseudomonadati</taxon>
        <taxon>Campylobacterota</taxon>
        <taxon>Epsilonproteobacteria</taxon>
        <taxon>Campylobacterales</taxon>
        <taxon>Helicobacteraceae</taxon>
        <taxon>Helicobacter</taxon>
    </lineage>
</organism>
<dbReference type="AlphaFoldDB" id="A0A3D8IXL9"/>
<protein>
    <recommendedName>
        <fullName evidence="1">Disulfide isomerase DsbG N-terminal domain-containing protein</fullName>
    </recommendedName>
</protein>
<dbReference type="SUPFAM" id="SSF52833">
    <property type="entry name" value="Thioredoxin-like"/>
    <property type="match status" value="1"/>
</dbReference>
<gene>
    <name evidence="2" type="ORF">CQA66_08895</name>
</gene>
<dbReference type="Gene3D" id="3.40.30.10">
    <property type="entry name" value="Glutaredoxin"/>
    <property type="match status" value="1"/>
</dbReference>
<evidence type="ECO:0000313" key="2">
    <source>
        <dbReference type="EMBL" id="RDU69716.1"/>
    </source>
</evidence>
<dbReference type="OrthoDB" id="9800545at2"/>
<dbReference type="Gene3D" id="3.10.450.520">
    <property type="match status" value="1"/>
</dbReference>
<proteinExistence type="predicted"/>
<dbReference type="InterPro" id="IPR036249">
    <property type="entry name" value="Thioredoxin-like_sf"/>
</dbReference>
<sequence>MLYPLLQTIKSKNPPLATKIALAALLCCTPAFSLDKQRIENLLKSRTNMNFKVIASDAHVFKDVSFIVVESPSGERLAAIASNDGKFLIPLNEGIGDEDSKNNLQIALDNVEKYNKTKKDAAVLALFKKYDKHILKIQANKNAKGKTKTYMIIDTTCPYCAQEIHQLDNYLNRGDLEILIVGILGQNAFNRAATYYGELSKAQTREQKITLLKRIFESNYNGKTKNEALARELSDSTLAAGVQGVPFIIIQPQ</sequence>
<dbReference type="EMBL" id="NXLW01000028">
    <property type="protein sequence ID" value="RDU69716.1"/>
    <property type="molecule type" value="Genomic_DNA"/>
</dbReference>
<accession>A0A3D8IXL9</accession>
<dbReference type="Pfam" id="PF18257">
    <property type="entry name" value="DsbG_N"/>
    <property type="match status" value="1"/>
</dbReference>
<dbReference type="InterPro" id="IPR041556">
    <property type="entry name" value="DsbG_N"/>
</dbReference>
<evidence type="ECO:0000259" key="1">
    <source>
        <dbReference type="Pfam" id="PF18257"/>
    </source>
</evidence>
<evidence type="ECO:0000313" key="3">
    <source>
        <dbReference type="Proteomes" id="UP000256424"/>
    </source>
</evidence>
<keyword evidence="3" id="KW-1185">Reference proteome</keyword>
<comment type="caution">
    <text evidence="2">The sequence shown here is derived from an EMBL/GenBank/DDBJ whole genome shotgun (WGS) entry which is preliminary data.</text>
</comment>
<feature type="domain" description="Disulfide isomerase DsbG N-terminal" evidence="1">
    <location>
        <begin position="40"/>
        <end position="124"/>
    </location>
</feature>